<name>A0AAW1AKH2_9HYME</name>
<comment type="caution">
    <text evidence="1">The sequence shown here is derived from an EMBL/GenBank/DDBJ whole genome shotgun (WGS) entry which is preliminary data.</text>
</comment>
<evidence type="ECO:0000313" key="1">
    <source>
        <dbReference type="EMBL" id="KAK9310762.1"/>
    </source>
</evidence>
<proteinExistence type="predicted"/>
<dbReference type="Proteomes" id="UP001432146">
    <property type="component" value="Unassembled WGS sequence"/>
</dbReference>
<evidence type="ECO:0000313" key="2">
    <source>
        <dbReference type="Proteomes" id="UP001432146"/>
    </source>
</evidence>
<accession>A0AAW1AKH2</accession>
<organism evidence="1 2">
    <name type="scientific">Tetragonisca angustula</name>
    <dbReference type="NCBI Taxonomy" id="166442"/>
    <lineage>
        <taxon>Eukaryota</taxon>
        <taxon>Metazoa</taxon>
        <taxon>Ecdysozoa</taxon>
        <taxon>Arthropoda</taxon>
        <taxon>Hexapoda</taxon>
        <taxon>Insecta</taxon>
        <taxon>Pterygota</taxon>
        <taxon>Neoptera</taxon>
        <taxon>Endopterygota</taxon>
        <taxon>Hymenoptera</taxon>
        <taxon>Apocrita</taxon>
        <taxon>Aculeata</taxon>
        <taxon>Apoidea</taxon>
        <taxon>Anthophila</taxon>
        <taxon>Apidae</taxon>
        <taxon>Tetragonisca</taxon>
    </lineage>
</organism>
<reference evidence="1 2" key="1">
    <citation type="submission" date="2024-05" db="EMBL/GenBank/DDBJ databases">
        <title>The nuclear and mitochondrial genome assemblies of Tetragonisca angustula (Apidae: Meliponini), a tiny yet remarkable pollinator in the Neotropics.</title>
        <authorList>
            <person name="Ferrari R."/>
            <person name="Ricardo P.C."/>
            <person name="Dias F.C."/>
            <person name="Araujo N.S."/>
            <person name="Soares D.O."/>
            <person name="Zhou Q.-S."/>
            <person name="Zhu C.-D."/>
            <person name="Coutinho L."/>
            <person name="Airas M.C."/>
            <person name="Batista T.M."/>
        </authorList>
    </citation>
    <scope>NUCLEOTIDE SEQUENCE [LARGE SCALE GENOMIC DNA]</scope>
    <source>
        <strain evidence="1">ASF017062</strain>
        <tissue evidence="1">Abdomen</tissue>
    </source>
</reference>
<gene>
    <name evidence="1" type="ORF">QLX08_000065</name>
</gene>
<protein>
    <submittedName>
        <fullName evidence="1">Uncharacterized protein</fullName>
    </submittedName>
</protein>
<dbReference type="AlphaFoldDB" id="A0AAW1AKH2"/>
<dbReference type="EMBL" id="JAWNGG020000001">
    <property type="protein sequence ID" value="KAK9310762.1"/>
    <property type="molecule type" value="Genomic_DNA"/>
</dbReference>
<sequence length="106" mass="11328">MKTRTGFAGCIRNPIVSVGATTVRSGVRSDSLAPPRQTGNIPARDCQRCLESEGQGNLAAKIVKLTEGLDVDAGRDGCCCWVFARSDNMNIVHSSICDYLNIRAAV</sequence>
<keyword evidence="2" id="KW-1185">Reference proteome</keyword>